<dbReference type="GO" id="GO:0003697">
    <property type="term" value="F:single-stranded DNA binding"/>
    <property type="evidence" value="ECO:0007669"/>
    <property type="project" value="InterPro"/>
</dbReference>
<dbReference type="Pfam" id="PF15489">
    <property type="entry name" value="CTC1"/>
    <property type="match status" value="1"/>
</dbReference>
<evidence type="ECO:0000256" key="6">
    <source>
        <dbReference type="ARBA" id="ARBA00022895"/>
    </source>
</evidence>
<keyword evidence="8" id="KW-0539">Nucleus</keyword>
<feature type="non-terminal residue" evidence="10">
    <location>
        <position position="1547"/>
    </location>
</feature>
<evidence type="ECO:0000256" key="2">
    <source>
        <dbReference type="ARBA" id="ARBA00004574"/>
    </source>
</evidence>
<accession>A0A9W7ZT26</accession>
<dbReference type="PANTHER" id="PTHR14865">
    <property type="entry name" value="CST COMPLEX SUBUNIT CTC1"/>
    <property type="match status" value="1"/>
</dbReference>
<comment type="similarity">
    <text evidence="3">Belongs to the CTC1 family.</text>
</comment>
<name>A0A9W7ZT26_9FUNG</name>
<reference evidence="10" key="1">
    <citation type="submission" date="2022-07" db="EMBL/GenBank/DDBJ databases">
        <title>Phylogenomic reconstructions and comparative analyses of Kickxellomycotina fungi.</title>
        <authorList>
            <person name="Reynolds N.K."/>
            <person name="Stajich J.E."/>
            <person name="Barry K."/>
            <person name="Grigoriev I.V."/>
            <person name="Crous P."/>
            <person name="Smith M.E."/>
        </authorList>
    </citation>
    <scope>NUCLEOTIDE SEQUENCE</scope>
    <source>
        <strain evidence="10">NBRC 100468</strain>
    </source>
</reference>
<evidence type="ECO:0000256" key="9">
    <source>
        <dbReference type="SAM" id="MobiDB-lite"/>
    </source>
</evidence>
<evidence type="ECO:0000256" key="5">
    <source>
        <dbReference type="ARBA" id="ARBA00022454"/>
    </source>
</evidence>
<evidence type="ECO:0000256" key="3">
    <source>
        <dbReference type="ARBA" id="ARBA00006332"/>
    </source>
</evidence>
<evidence type="ECO:0000313" key="11">
    <source>
        <dbReference type="Proteomes" id="UP001150538"/>
    </source>
</evidence>
<evidence type="ECO:0000313" key="10">
    <source>
        <dbReference type="EMBL" id="KAJ1912489.1"/>
    </source>
</evidence>
<dbReference type="InterPro" id="IPR029156">
    <property type="entry name" value="CTC1"/>
</dbReference>
<proteinExistence type="inferred from homology"/>
<keyword evidence="6" id="KW-0779">Telomere</keyword>
<dbReference type="EMBL" id="JANBPU010000340">
    <property type="protein sequence ID" value="KAJ1912489.1"/>
    <property type="molecule type" value="Genomic_DNA"/>
</dbReference>
<evidence type="ECO:0000256" key="7">
    <source>
        <dbReference type="ARBA" id="ARBA00023125"/>
    </source>
</evidence>
<gene>
    <name evidence="10" type="ORF">H4219_005580</name>
</gene>
<dbReference type="OrthoDB" id="2314520at2759"/>
<dbReference type="GO" id="GO:1990879">
    <property type="term" value="C:CST complex"/>
    <property type="evidence" value="ECO:0007669"/>
    <property type="project" value="TreeGrafter"/>
</dbReference>
<dbReference type="Proteomes" id="UP001150538">
    <property type="component" value="Unassembled WGS sequence"/>
</dbReference>
<dbReference type="PANTHER" id="PTHR14865:SF2">
    <property type="entry name" value="CST COMPLEX SUBUNIT CTC1"/>
    <property type="match status" value="1"/>
</dbReference>
<sequence length="1547" mass="173422">MCVDIVSVEHIINQQAQSKQEQQGQHDSSPTKIPALFGQLCVVFKDEETSAPPFFVTAGSILFSDYSRQSKGHKIQCHFGRYEKEWASDDLFVLIYSWRYIPPPVKIGGQKSMAYAYIEVLESPILIDKRFIGNSNDDYLNLSKPLDWWRSQALKDGVFTDHVLEGLRESLESYPPQPPVVIKHLKKRLLTKKRTKRQAPVGIIGNVVAKSPIFDSMYFVEVIGFDESSQQTEQSTQLDTGSMDQNGQTVLLLAGDEALSVYPALNVGDDVYVTHLSLKALNIRLTDTSDISIAPDKQLVFCSSLNDTKIYLSNHLDMVDVNFATKYPIFTNTLASCRKSTIPPRYTNKSLKLSDRQHPQQHQQQKQEQTNENLTSENIDPNISTSDHRLISYIGEVTKTIDEWIGIYELDNTHLLFLSNYPSYLPHNNPLRPGARIAIDNVHIIVLKNTDAYKWEWIKVWQDCQDVKDDYQHKQRRAAGLDTAATQTDNSTQSFDFGTQSFAFDLMNQSMNTQVCGFQSQPVSKSDKPELKTLSIFAACPKSSIRVVEFPLSSFPREFKSPIGSCLIMASKRYKSLVNIDEYIWRKMSVLELIETVEICWQLVAKFQRFANLDDSPDPDNIDNGSQTDQVSVKFNKLLMAMDWSLGWVGYNKLCNSDADSSKTHHTSFPFLDHDSNCNVTDKRPSFETRIAPIIWIRQNLIDRLQYHLTTNQQHAITENSPSVLSTLPLMDNKGMSLRELGLANVALLGRLCFGIDGRWYLADDSGALPVSIIKQPQYIQKSCGNRNHCNNLISLMDANIQPRLPSFDRFQIGDVIGFTVYAGICESIVFDMSSESPSKPLDPIDDDEIDESPVVARAQDMYVLCEDNDQRSFACPDIFGNAGNIIGYANSYQKEGYVFIYTSLSPTKSDVDENSYMLATRITYYGHLFQIKSITSNNGRNVGDGGSENKSIDDLVLKIKSSYSRPLDHDDDSIFKIKLDTPKKCLMTVKHSSSQIYLKQYRLYFVALGTDNRSLKEKPVLVNGVSARASNNSNDPIAIEVSDVDFVSEVSLDHIAHEAYSPLPLVNLDHDSLETLITTISKNEAPDPLLTTSRSAKQFVPPTLKQVLNSLVKITQNSGSSKARIISFIGMIKDNSIVSCSLDPLTRSTISMGLELQNHNPNSSNFSILQTTRSITIQVSDMCSSYSGHIGAEKITGYIDTQSTDPNSIYPGALLPGMIVEFHNVKLTTSENSGKTYFVTTGESVLRPLESSSINISLTKSKMCSGHSSLAISLLVPRILEHLYDHSIEGKDKPNDNTSTDPMNLEYNSHAGMKAISLADLLLNNIHTYTSSSQSLNNSQISTETPSNLKKESLIRVQIESIDKWSLKFYCQVCHTVISSNTCHCSSYITPPYSQAIPETQMRCRISDGTATAKLRIDNLRDIQSLLPSLNYKELKDIYKKVVQLPNGCIDEPISLYSSMTNRDFYNRDKYQHKQYQRGSNGGVTGSSEGNKQLVELQNILEKYLPSGFGSVDKWITKRFNVIAIEDRNRGGSDGGQPGIQDSTVR</sequence>
<keyword evidence="11" id="KW-1185">Reference proteome</keyword>
<keyword evidence="7" id="KW-0238">DNA-binding</keyword>
<feature type="compositionally biased region" description="Polar residues" evidence="9">
    <location>
        <begin position="370"/>
        <end position="381"/>
    </location>
</feature>
<evidence type="ECO:0000256" key="4">
    <source>
        <dbReference type="ARBA" id="ARBA00016175"/>
    </source>
</evidence>
<dbReference type="GO" id="GO:0010833">
    <property type="term" value="P:telomere maintenance via telomere lengthening"/>
    <property type="evidence" value="ECO:0007669"/>
    <property type="project" value="TreeGrafter"/>
</dbReference>
<evidence type="ECO:0000256" key="1">
    <source>
        <dbReference type="ARBA" id="ARBA00004123"/>
    </source>
</evidence>
<protein>
    <recommendedName>
        <fullName evidence="4">CST complex subunit CTC1</fullName>
    </recommendedName>
</protein>
<keyword evidence="5" id="KW-0158">Chromosome</keyword>
<comment type="subcellular location">
    <subcellularLocation>
        <location evidence="2">Chromosome</location>
        <location evidence="2">Telomere</location>
    </subcellularLocation>
    <subcellularLocation>
        <location evidence="1">Nucleus</location>
    </subcellularLocation>
</comment>
<feature type="region of interest" description="Disordered" evidence="9">
    <location>
        <begin position="352"/>
        <end position="381"/>
    </location>
</feature>
<dbReference type="InterPro" id="IPR042617">
    <property type="entry name" value="CTC1-like"/>
</dbReference>
<organism evidence="10 11">
    <name type="scientific">Mycoemilia scoparia</name>
    <dbReference type="NCBI Taxonomy" id="417184"/>
    <lineage>
        <taxon>Eukaryota</taxon>
        <taxon>Fungi</taxon>
        <taxon>Fungi incertae sedis</taxon>
        <taxon>Zoopagomycota</taxon>
        <taxon>Kickxellomycotina</taxon>
        <taxon>Kickxellomycetes</taxon>
        <taxon>Kickxellales</taxon>
        <taxon>Kickxellaceae</taxon>
        <taxon>Mycoemilia</taxon>
    </lineage>
</organism>
<evidence type="ECO:0000256" key="8">
    <source>
        <dbReference type="ARBA" id="ARBA00023242"/>
    </source>
</evidence>
<comment type="caution">
    <text evidence="10">The sequence shown here is derived from an EMBL/GenBank/DDBJ whole genome shotgun (WGS) entry which is preliminary data.</text>
</comment>
<dbReference type="GO" id="GO:0045740">
    <property type="term" value="P:positive regulation of DNA replication"/>
    <property type="evidence" value="ECO:0007669"/>
    <property type="project" value="TreeGrafter"/>
</dbReference>
<dbReference type="GO" id="GO:0042162">
    <property type="term" value="F:telomeric DNA binding"/>
    <property type="evidence" value="ECO:0007669"/>
    <property type="project" value="TreeGrafter"/>
</dbReference>